<protein>
    <recommendedName>
        <fullName evidence="4 17">Alkaline phosphatase</fullName>
        <ecNumber evidence="4 17">3.1.3.1</ecNumber>
    </recommendedName>
</protein>
<reference evidence="18" key="2">
    <citation type="submission" date="2025-09" db="UniProtKB">
        <authorList>
            <consortium name="Ensembl"/>
        </authorList>
    </citation>
    <scope>IDENTIFICATION</scope>
</reference>
<sequence length="544" mass="59904">MSAHFREKEEKHNLALIYWRCSEVSKCSYEGSATFLWFIASYQEKDPLFWNTWAQHTLKNALTLQKLNQNTAKNLILFLGDGMGIPTVTAARILKGQLSGQSGEETQLEMDKFPFVALSKTYNTNAQVADSAGTATAYLCGVKANEGTVGVSAAAVRSQCNTTQGNEVTSILKWAKEAGKSVGIVTTTRVNHATPSAAYAHCVDRDWFSDGEMPAEAVQAGCKDIARQLFENIPNIDVIMGGGRKYMFPKNQSDVEYPGDKKHFGTRKDGRNLVEEWTNRMKNKKAQYVWNKRELLSVNPNNVDYILGLFEPGDLPYNLERNTETDPSLTEMVEVAIKILRKNPRGFYLLVEGGRIDHGHHEGKAKQALHEAVEMDRAIGRAGLITSIYDTMTVVTADHSHMFNFGGYTPRGNTIFGLAPMLSDVDQKPFTAILYGNGPGFKVINGLRENVSTLDYQGTNYQAQSAVPLRMETHGGEDVAVFAKGPMAHLLHGVHEQNYIPHVMAYAACIGQNRDHCMSSGGASSLSPALPSLAALLTLTRLLC</sequence>
<accession>A0A8C8GPT6</accession>
<feature type="binding site" evidence="15">
    <location>
        <position position="398"/>
    </location>
    <ligand>
        <name>Zn(2+)</name>
        <dbReference type="ChEBI" id="CHEBI:29105"/>
        <label>2</label>
    </ligand>
</feature>
<keyword evidence="19" id="KW-1185">Reference proteome</keyword>
<gene>
    <name evidence="18" type="primary">ALPL</name>
</gene>
<evidence type="ECO:0000313" key="18">
    <source>
        <dbReference type="Ensembl" id="ENSOTSP00005052596.1"/>
    </source>
</evidence>
<evidence type="ECO:0000256" key="10">
    <source>
        <dbReference type="ARBA" id="ARBA00022842"/>
    </source>
</evidence>
<dbReference type="InterPro" id="IPR018299">
    <property type="entry name" value="Alkaline_phosphatase_AS"/>
</dbReference>
<evidence type="ECO:0000256" key="6">
    <source>
        <dbReference type="ARBA" id="ARBA00022622"/>
    </source>
</evidence>
<comment type="similarity">
    <text evidence="2 16">Belongs to the alkaline phosphatase family.</text>
</comment>
<evidence type="ECO:0000256" key="5">
    <source>
        <dbReference type="ARBA" id="ARBA00022475"/>
    </source>
</evidence>
<keyword evidence="11" id="KW-0472">Membrane</keyword>
<proteinExistence type="inferred from homology"/>
<dbReference type="GO" id="GO:0005886">
    <property type="term" value="C:plasma membrane"/>
    <property type="evidence" value="ECO:0007669"/>
    <property type="project" value="UniProtKB-SubCell"/>
</dbReference>
<evidence type="ECO:0000256" key="7">
    <source>
        <dbReference type="ARBA" id="ARBA00022723"/>
    </source>
</evidence>
<dbReference type="Pfam" id="PF00245">
    <property type="entry name" value="Alk_phosphatase"/>
    <property type="match status" value="1"/>
</dbReference>
<keyword evidence="13" id="KW-0449">Lipoprotein</keyword>
<feature type="binding site" evidence="15">
    <location>
        <position position="192"/>
    </location>
    <ligand>
        <name>Mg(2+)</name>
        <dbReference type="ChEBI" id="CHEBI:18420"/>
    </ligand>
</feature>
<feature type="binding site" evidence="15">
    <location>
        <position position="474"/>
    </location>
    <ligand>
        <name>Zn(2+)</name>
        <dbReference type="ChEBI" id="CHEBI:29105"/>
        <label>2</label>
    </ligand>
</feature>
<feature type="binding site" evidence="15">
    <location>
        <position position="352"/>
    </location>
    <ligand>
        <name>Mg(2+)</name>
        <dbReference type="ChEBI" id="CHEBI:18420"/>
    </ligand>
</feature>
<dbReference type="PANTHER" id="PTHR11596">
    <property type="entry name" value="ALKALINE PHOSPHATASE"/>
    <property type="match status" value="1"/>
</dbReference>
<dbReference type="PANTHER" id="PTHR11596:SF90">
    <property type="entry name" value="ALKALINE PHOSPHATASE"/>
    <property type="match status" value="1"/>
</dbReference>
<organism evidence="18 19">
    <name type="scientific">Oncorhynchus tshawytscha</name>
    <name type="common">Chinook salmon</name>
    <name type="synonym">Salmo tshawytscha</name>
    <dbReference type="NCBI Taxonomy" id="74940"/>
    <lineage>
        <taxon>Eukaryota</taxon>
        <taxon>Metazoa</taxon>
        <taxon>Chordata</taxon>
        <taxon>Craniata</taxon>
        <taxon>Vertebrata</taxon>
        <taxon>Euteleostomi</taxon>
        <taxon>Actinopterygii</taxon>
        <taxon>Neopterygii</taxon>
        <taxon>Teleostei</taxon>
        <taxon>Protacanthopterygii</taxon>
        <taxon>Salmoniformes</taxon>
        <taxon>Salmonidae</taxon>
        <taxon>Salmoninae</taxon>
        <taxon>Oncorhynchus</taxon>
    </lineage>
</organism>
<evidence type="ECO:0000256" key="4">
    <source>
        <dbReference type="ARBA" id="ARBA00012647"/>
    </source>
</evidence>
<feature type="binding site" evidence="15">
    <location>
        <position position="399"/>
    </location>
    <ligand>
        <name>Zn(2+)</name>
        <dbReference type="ChEBI" id="CHEBI:29105"/>
        <label>2</label>
    </ligand>
</feature>
<evidence type="ECO:0000256" key="3">
    <source>
        <dbReference type="ARBA" id="ARBA00011738"/>
    </source>
</evidence>
<evidence type="ECO:0000313" key="19">
    <source>
        <dbReference type="Proteomes" id="UP000694402"/>
    </source>
</evidence>
<evidence type="ECO:0000256" key="9">
    <source>
        <dbReference type="ARBA" id="ARBA00022833"/>
    </source>
</evidence>
<dbReference type="FunFam" id="3.40.720.10:FF:000008">
    <property type="entry name" value="Alkaline phosphatase"/>
    <property type="match status" value="1"/>
</dbReference>
<keyword evidence="9 15" id="KW-0862">Zinc</keyword>
<evidence type="ECO:0000256" key="8">
    <source>
        <dbReference type="ARBA" id="ARBA00022801"/>
    </source>
</evidence>
<reference evidence="18" key="1">
    <citation type="submission" date="2025-08" db="UniProtKB">
        <authorList>
            <consortium name="Ensembl"/>
        </authorList>
    </citation>
    <scope>IDENTIFICATION</scope>
</reference>
<comment type="subunit">
    <text evidence="3">Homodimer.</text>
</comment>
<dbReference type="InterPro" id="IPR001952">
    <property type="entry name" value="Alkaline_phosphatase"/>
</dbReference>
<dbReference type="CDD" id="cd16012">
    <property type="entry name" value="ALP"/>
    <property type="match status" value="1"/>
</dbReference>
<comment type="catalytic activity">
    <reaction evidence="17">
        <text>a phosphate monoester + H2O = an alcohol + phosphate</text>
        <dbReference type="Rhea" id="RHEA:15017"/>
        <dbReference type="ChEBI" id="CHEBI:15377"/>
        <dbReference type="ChEBI" id="CHEBI:30879"/>
        <dbReference type="ChEBI" id="CHEBI:43474"/>
        <dbReference type="ChEBI" id="CHEBI:67140"/>
        <dbReference type="EC" id="3.1.3.1"/>
    </reaction>
</comment>
<keyword evidence="6" id="KW-0336">GPI-anchor</keyword>
<dbReference type="Ensembl" id="ENSOTST00005057283.2">
    <property type="protein sequence ID" value="ENSOTSP00005052596.1"/>
    <property type="gene ID" value="ENSOTSG00005024161.2"/>
</dbReference>
<dbReference type="InterPro" id="IPR017850">
    <property type="entry name" value="Alkaline_phosphatase_core_sf"/>
</dbReference>
<comment type="cofactor">
    <cofactor evidence="15">
        <name>Mg(2+)</name>
        <dbReference type="ChEBI" id="CHEBI:18420"/>
    </cofactor>
    <text evidence="15">Binds 1 Mg(2+) ion.</text>
</comment>
<name>A0A8C8GPT6_ONCTS</name>
<keyword evidence="12" id="KW-0325">Glycoprotein</keyword>
<dbReference type="Gene3D" id="3.40.720.10">
    <property type="entry name" value="Alkaline Phosphatase, subunit A"/>
    <property type="match status" value="1"/>
</dbReference>
<keyword evidence="8 17" id="KW-0378">Hydrolase</keyword>
<evidence type="ECO:0000256" key="14">
    <source>
        <dbReference type="PIRSR" id="PIRSR601952-1"/>
    </source>
</evidence>
<evidence type="ECO:0000256" key="1">
    <source>
        <dbReference type="ARBA" id="ARBA00004609"/>
    </source>
</evidence>
<dbReference type="Proteomes" id="UP000694402">
    <property type="component" value="Unassembled WGS sequence"/>
</dbReference>
<dbReference type="SMART" id="SM00098">
    <property type="entry name" value="alkPPc"/>
    <property type="match status" value="1"/>
</dbReference>
<evidence type="ECO:0000256" key="2">
    <source>
        <dbReference type="ARBA" id="ARBA00005984"/>
    </source>
</evidence>
<dbReference type="AlphaFoldDB" id="A0A8C8GPT6"/>
<evidence type="ECO:0000256" key="13">
    <source>
        <dbReference type="ARBA" id="ARBA00023288"/>
    </source>
</evidence>
<dbReference type="PROSITE" id="PS00123">
    <property type="entry name" value="ALKALINE_PHOSPHATASE"/>
    <property type="match status" value="1"/>
</dbReference>
<evidence type="ECO:0000256" key="16">
    <source>
        <dbReference type="RuleBase" id="RU003946"/>
    </source>
</evidence>
<feature type="binding site" evidence="15">
    <location>
        <position position="81"/>
    </location>
    <ligand>
        <name>Mg(2+)</name>
        <dbReference type="ChEBI" id="CHEBI:18420"/>
    </ligand>
</feature>
<dbReference type="SUPFAM" id="SSF53649">
    <property type="entry name" value="Alkaline phosphatase-like"/>
    <property type="match status" value="1"/>
</dbReference>
<keyword evidence="10 15" id="KW-0460">Magnesium</keyword>
<comment type="cofactor">
    <cofactor evidence="15">
        <name>Zn(2+)</name>
        <dbReference type="ChEBI" id="CHEBI:29105"/>
    </cofactor>
    <text evidence="15">Binds 2 Zn(2+) ions.</text>
</comment>
<dbReference type="GO" id="GO:0098552">
    <property type="term" value="C:side of membrane"/>
    <property type="evidence" value="ECO:0007669"/>
    <property type="project" value="UniProtKB-KW"/>
</dbReference>
<dbReference type="GO" id="GO:0046872">
    <property type="term" value="F:metal ion binding"/>
    <property type="evidence" value="ECO:0007669"/>
    <property type="project" value="UniProtKB-KW"/>
</dbReference>
<feature type="binding site" evidence="15">
    <location>
        <position position="361"/>
    </location>
    <ligand>
        <name>Zn(2+)</name>
        <dbReference type="ChEBI" id="CHEBI:29105"/>
        <label>2</label>
    </ligand>
</feature>
<evidence type="ECO:0000256" key="12">
    <source>
        <dbReference type="ARBA" id="ARBA00023180"/>
    </source>
</evidence>
<dbReference type="GeneTree" id="ENSGT00950000183063"/>
<feature type="binding site" evidence="15">
    <location>
        <position position="357"/>
    </location>
    <ligand>
        <name>Zn(2+)</name>
        <dbReference type="ChEBI" id="CHEBI:29105"/>
        <label>2</label>
    </ligand>
</feature>
<evidence type="ECO:0000256" key="11">
    <source>
        <dbReference type="ARBA" id="ARBA00023136"/>
    </source>
</evidence>
<dbReference type="GO" id="GO:0004035">
    <property type="term" value="F:alkaline phosphatase activity"/>
    <property type="evidence" value="ECO:0007669"/>
    <property type="project" value="UniProtKB-EC"/>
</dbReference>
<feature type="binding site" evidence="15">
    <location>
        <position position="194"/>
    </location>
    <ligand>
        <name>Mg(2+)</name>
        <dbReference type="ChEBI" id="CHEBI:18420"/>
    </ligand>
</feature>
<dbReference type="EC" id="3.1.3.1" evidence="4 17"/>
<evidence type="ECO:0000256" key="15">
    <source>
        <dbReference type="PIRSR" id="PIRSR601952-2"/>
    </source>
</evidence>
<dbReference type="PRINTS" id="PR00113">
    <property type="entry name" value="ALKPHPHTASE"/>
</dbReference>
<comment type="subcellular location">
    <subcellularLocation>
        <location evidence="1">Cell membrane</location>
        <topology evidence="1">Lipid-anchor</topology>
        <topology evidence="1">GPI-anchor</topology>
    </subcellularLocation>
</comment>
<feature type="binding site" evidence="15">
    <location>
        <position position="81"/>
    </location>
    <ligand>
        <name>Zn(2+)</name>
        <dbReference type="ChEBI" id="CHEBI:29105"/>
        <label>2</label>
    </ligand>
</feature>
<keyword evidence="7 15" id="KW-0479">Metal-binding</keyword>
<feature type="active site" description="Phosphoserine intermediate" evidence="14">
    <location>
        <position position="131"/>
    </location>
</feature>
<evidence type="ECO:0000256" key="17">
    <source>
        <dbReference type="RuleBase" id="RU003947"/>
    </source>
</evidence>
<keyword evidence="5" id="KW-1003">Cell membrane</keyword>